<sequence>MGSTLLALVGVPALASADATAPPDPATSPPYAVESFEYPGAAKILQERGITLLKGDGHITLATCGSAEQQIKIWRRNGHVCFQVSGKTGYLTMEIDRVWGLESADHPFTADVKPTNATDPTDYKIAPGEYRSIAEGTETGSVTSVVGIRITG</sequence>
<evidence type="ECO:0000313" key="2">
    <source>
        <dbReference type="EMBL" id="MBB4948863.1"/>
    </source>
</evidence>
<proteinExistence type="predicted"/>
<keyword evidence="1" id="KW-0732">Signal</keyword>
<evidence type="ECO:0000313" key="3">
    <source>
        <dbReference type="Proteomes" id="UP000573327"/>
    </source>
</evidence>
<evidence type="ECO:0000256" key="1">
    <source>
        <dbReference type="SAM" id="SignalP"/>
    </source>
</evidence>
<protein>
    <recommendedName>
        <fullName evidence="4">Secreted protein</fullName>
    </recommendedName>
</protein>
<dbReference type="Proteomes" id="UP000573327">
    <property type="component" value="Unassembled WGS sequence"/>
</dbReference>
<reference evidence="2 3" key="1">
    <citation type="submission" date="2020-08" db="EMBL/GenBank/DDBJ databases">
        <title>Sequencing the genomes of 1000 actinobacteria strains.</title>
        <authorList>
            <person name="Klenk H.-P."/>
        </authorList>
    </citation>
    <scope>NUCLEOTIDE SEQUENCE [LARGE SCALE GENOMIC DNA]</scope>
    <source>
        <strain evidence="2 3">DSM 44786</strain>
    </source>
</reference>
<dbReference type="AlphaFoldDB" id="A0A7W7SFB6"/>
<dbReference type="EMBL" id="JACHJR010000001">
    <property type="protein sequence ID" value="MBB4948863.1"/>
    <property type="molecule type" value="Genomic_DNA"/>
</dbReference>
<gene>
    <name evidence="2" type="ORF">F4556_004398</name>
</gene>
<feature type="signal peptide" evidence="1">
    <location>
        <begin position="1"/>
        <end position="21"/>
    </location>
</feature>
<keyword evidence="3" id="KW-1185">Reference proteome</keyword>
<comment type="caution">
    <text evidence="2">The sequence shown here is derived from an EMBL/GenBank/DDBJ whole genome shotgun (WGS) entry which is preliminary data.</text>
</comment>
<name>A0A7W7SFB6_9ACTN</name>
<organism evidence="2 3">
    <name type="scientific">Kitasatospora gansuensis</name>
    <dbReference type="NCBI Taxonomy" id="258050"/>
    <lineage>
        <taxon>Bacteria</taxon>
        <taxon>Bacillati</taxon>
        <taxon>Actinomycetota</taxon>
        <taxon>Actinomycetes</taxon>
        <taxon>Kitasatosporales</taxon>
        <taxon>Streptomycetaceae</taxon>
        <taxon>Kitasatospora</taxon>
    </lineage>
</organism>
<accession>A0A7W7SFB6</accession>
<dbReference type="RefSeq" id="WP_184918793.1">
    <property type="nucleotide sequence ID" value="NZ_JACHJR010000001.1"/>
</dbReference>
<evidence type="ECO:0008006" key="4">
    <source>
        <dbReference type="Google" id="ProtNLM"/>
    </source>
</evidence>
<feature type="chain" id="PRO_5039521866" description="Secreted protein" evidence="1">
    <location>
        <begin position="22"/>
        <end position="152"/>
    </location>
</feature>